<evidence type="ECO:0000313" key="13">
    <source>
        <dbReference type="EMBL" id="MDA1385712.1"/>
    </source>
</evidence>
<gene>
    <name evidence="14" type="ORF">J2S69_003550</name>
    <name evidence="13" type="ORF">O2L01_12020</name>
</gene>
<evidence type="ECO:0000256" key="8">
    <source>
        <dbReference type="RuleBase" id="RU361153"/>
    </source>
</evidence>
<keyword evidence="3 8" id="KW-0378">Hydrolase</keyword>
<evidence type="ECO:0000313" key="16">
    <source>
        <dbReference type="Proteomes" id="UP001183604"/>
    </source>
</evidence>
<evidence type="ECO:0000256" key="9">
    <source>
        <dbReference type="SAM" id="SignalP"/>
    </source>
</evidence>
<evidence type="ECO:0000256" key="3">
    <source>
        <dbReference type="ARBA" id="ARBA00022801"/>
    </source>
</evidence>
<feature type="domain" description="Endoglucanase B carbohydrate binding" evidence="12">
    <location>
        <begin position="459"/>
        <end position="562"/>
    </location>
</feature>
<comment type="caution">
    <text evidence="13">The sequence shown here is derived from an EMBL/GenBank/DDBJ whole genome shotgun (WGS) entry which is preliminary data.</text>
</comment>
<evidence type="ECO:0000259" key="11">
    <source>
        <dbReference type="Pfam" id="PF03442"/>
    </source>
</evidence>
<keyword evidence="5" id="KW-0119">Carbohydrate metabolism</keyword>
<comment type="similarity">
    <text evidence="1 8">Belongs to the glycosyl hydrolase 5 (cellulase A) family.</text>
</comment>
<dbReference type="Pfam" id="PF00150">
    <property type="entry name" value="Cellulase"/>
    <property type="match status" value="1"/>
</dbReference>
<evidence type="ECO:0000256" key="2">
    <source>
        <dbReference type="ARBA" id="ARBA00022729"/>
    </source>
</evidence>
<feature type="chain" id="PRO_5040732798" evidence="9">
    <location>
        <begin position="24"/>
        <end position="563"/>
    </location>
</feature>
<evidence type="ECO:0000259" key="12">
    <source>
        <dbReference type="Pfam" id="PF18448"/>
    </source>
</evidence>
<dbReference type="InterPro" id="IPR014756">
    <property type="entry name" value="Ig_E-set"/>
</dbReference>
<dbReference type="GO" id="GO:0008422">
    <property type="term" value="F:beta-glucosidase activity"/>
    <property type="evidence" value="ECO:0007669"/>
    <property type="project" value="TreeGrafter"/>
</dbReference>
<dbReference type="InterPro" id="IPR005102">
    <property type="entry name" value="Carbo-bd_X2"/>
</dbReference>
<dbReference type="GO" id="GO:0030245">
    <property type="term" value="P:cellulose catabolic process"/>
    <property type="evidence" value="ECO:0007669"/>
    <property type="project" value="UniProtKB-KW"/>
</dbReference>
<dbReference type="GO" id="GO:0009986">
    <property type="term" value="C:cell surface"/>
    <property type="evidence" value="ECO:0007669"/>
    <property type="project" value="TreeGrafter"/>
</dbReference>
<evidence type="ECO:0000313" key="14">
    <source>
        <dbReference type="EMBL" id="MDR7339831.1"/>
    </source>
</evidence>
<evidence type="ECO:0000256" key="5">
    <source>
        <dbReference type="ARBA" id="ARBA00023277"/>
    </source>
</evidence>
<evidence type="ECO:0000256" key="1">
    <source>
        <dbReference type="ARBA" id="ARBA00005641"/>
    </source>
</evidence>
<dbReference type="InterPro" id="IPR050386">
    <property type="entry name" value="Glycosyl_hydrolase_5"/>
</dbReference>
<dbReference type="EMBL" id="JAVDYD010000001">
    <property type="protein sequence ID" value="MDR7339831.1"/>
    <property type="molecule type" value="Genomic_DNA"/>
</dbReference>
<dbReference type="InterPro" id="IPR017853">
    <property type="entry name" value="GH"/>
</dbReference>
<dbReference type="Proteomes" id="UP001183604">
    <property type="component" value="Unassembled WGS sequence"/>
</dbReference>
<dbReference type="Pfam" id="PF03442">
    <property type="entry name" value="CBM_X2"/>
    <property type="match status" value="1"/>
</dbReference>
<organism evidence="13 15">
    <name type="scientific">Glycomyces lechevalierae</name>
    <dbReference type="NCBI Taxonomy" id="256034"/>
    <lineage>
        <taxon>Bacteria</taxon>
        <taxon>Bacillati</taxon>
        <taxon>Actinomycetota</taxon>
        <taxon>Actinomycetes</taxon>
        <taxon>Glycomycetales</taxon>
        <taxon>Glycomycetaceae</taxon>
        <taxon>Glycomyces</taxon>
    </lineage>
</organism>
<evidence type="ECO:0000256" key="4">
    <source>
        <dbReference type="ARBA" id="ARBA00023001"/>
    </source>
</evidence>
<sequence length="563" mass="61319">MIRKALRLLLAVPVALAMMAVPAASQAETPAAAANLTATQIVAAMQPGWNLGNTFDSICCGADETAWGNPRVTQAQLAAIRAQGFNSIRIPVSWGNHQGAGPDYTIDPAVMARVQEVVQMALDEGFYVMINIHHDSWQWVNTMPTQHDTVRARYDATWTQIADAFKDFPPELVFESINEQGFDGLTDAQSFPYIAELNSSFHDIVRGSGGGNASRLLVLPTLHTGGDQAAMDELSSEIAALNDPMIAATIHHYSFWPFSVNIAGYPTYNAEVQGYLEDDFNRFSNTFVAKGIPVIIGEWGVLDSGYSAVERGELLKFFEHFGYVARSKGITTMFWDNGSHFDRTALQWRDPELFSYISSAWTTRSGTLSSDLLFVDSTDPITDKSVTLNTNGLSFTDVYYGTKRLSARKDYVVRGNTLTLKAGLLASLLPDRTPGKQAQLSVRFSAGVPYKLNVVSHETPVLQSATGTTASLLIPTDFNGDRISTLEAKYADGTNAGPQNWTPFKEYGAAFKPDAAAGTIEMTQAFFNEVTDGSTVNLTIHFWSGKTVTYTLNRNGTAVTGTA</sequence>
<reference evidence="13" key="1">
    <citation type="submission" date="2022-12" db="EMBL/GenBank/DDBJ databases">
        <title>Gycomyces niveus sp.nov., a novel actinomycete isolated from soil in Shouguang.</title>
        <authorList>
            <person name="Yang X."/>
        </authorList>
    </citation>
    <scope>NUCLEOTIDE SEQUENCE</scope>
    <source>
        <strain evidence="13">DSM 44724</strain>
    </source>
</reference>
<dbReference type="RefSeq" id="WP_270122178.1">
    <property type="nucleotide sequence ID" value="NZ_BAAAOM010000008.1"/>
</dbReference>
<dbReference type="Gene3D" id="2.60.40.10">
    <property type="entry name" value="Immunoglobulins"/>
    <property type="match status" value="1"/>
</dbReference>
<dbReference type="SUPFAM" id="SSF81296">
    <property type="entry name" value="E set domains"/>
    <property type="match status" value="1"/>
</dbReference>
<name>A0A9X3SWD5_9ACTN</name>
<dbReference type="PIRSF" id="PIRSF001043">
    <property type="entry name" value="Endoglucanase_B"/>
    <property type="match status" value="1"/>
</dbReference>
<dbReference type="GO" id="GO:0005576">
    <property type="term" value="C:extracellular region"/>
    <property type="evidence" value="ECO:0007669"/>
    <property type="project" value="TreeGrafter"/>
</dbReference>
<dbReference type="Pfam" id="PF18448">
    <property type="entry name" value="CBM46"/>
    <property type="match status" value="1"/>
</dbReference>
<evidence type="ECO:0000256" key="7">
    <source>
        <dbReference type="ARBA" id="ARBA00023326"/>
    </source>
</evidence>
<keyword evidence="6 8" id="KW-0326">Glycosidase</keyword>
<dbReference type="SUPFAM" id="SSF51445">
    <property type="entry name" value="(Trans)glycosidases"/>
    <property type="match status" value="1"/>
</dbReference>
<dbReference type="Proteomes" id="UP001145799">
    <property type="component" value="Unassembled WGS sequence"/>
</dbReference>
<keyword evidence="2 9" id="KW-0732">Signal</keyword>
<dbReference type="AlphaFoldDB" id="A0A9X3SWD5"/>
<proteinExistence type="inferred from homology"/>
<keyword evidence="16" id="KW-1185">Reference proteome</keyword>
<keyword evidence="7" id="KW-0624">Polysaccharide degradation</keyword>
<dbReference type="InterPro" id="IPR013783">
    <property type="entry name" value="Ig-like_fold"/>
</dbReference>
<feature type="domain" description="Carbohydrate binding X2" evidence="11">
    <location>
        <begin position="373"/>
        <end position="454"/>
    </location>
</feature>
<dbReference type="PANTHER" id="PTHR31297">
    <property type="entry name" value="GLUCAN ENDO-1,6-BETA-GLUCOSIDASE B"/>
    <property type="match status" value="1"/>
</dbReference>
<feature type="signal peptide" evidence="9">
    <location>
        <begin position="1"/>
        <end position="23"/>
    </location>
</feature>
<protein>
    <submittedName>
        <fullName evidence="14">Aryl-phospho-beta-D-glucosidase BglC (GH1 family)</fullName>
    </submittedName>
    <submittedName>
        <fullName evidence="13">Cellulase family glycosylhydrolase</fullName>
    </submittedName>
</protein>
<evidence type="ECO:0000256" key="6">
    <source>
        <dbReference type="ARBA" id="ARBA00023295"/>
    </source>
</evidence>
<evidence type="ECO:0000313" key="15">
    <source>
        <dbReference type="Proteomes" id="UP001145799"/>
    </source>
</evidence>
<evidence type="ECO:0000259" key="10">
    <source>
        <dbReference type="Pfam" id="PF00150"/>
    </source>
</evidence>
<feature type="domain" description="Glycoside hydrolase family 5" evidence="10">
    <location>
        <begin position="64"/>
        <end position="339"/>
    </location>
</feature>
<keyword evidence="4" id="KW-0136">Cellulose degradation</keyword>
<dbReference type="PANTHER" id="PTHR31297:SF41">
    <property type="entry name" value="ENDOGLUCANASE, PUTATIVE (AFU_ORTHOLOGUE AFUA_5G01830)-RELATED"/>
    <property type="match status" value="1"/>
</dbReference>
<dbReference type="InterPro" id="IPR040946">
    <property type="entry name" value="CBM46"/>
</dbReference>
<dbReference type="Gene3D" id="3.20.20.80">
    <property type="entry name" value="Glycosidases"/>
    <property type="match status" value="1"/>
</dbReference>
<dbReference type="InterPro" id="IPR016282">
    <property type="entry name" value="Glyco_hydro_5_endoGlcnase_B"/>
</dbReference>
<reference evidence="14 16" key="2">
    <citation type="submission" date="2023-07" db="EMBL/GenBank/DDBJ databases">
        <title>Sequencing the genomes of 1000 actinobacteria strains.</title>
        <authorList>
            <person name="Klenk H.-P."/>
        </authorList>
    </citation>
    <scope>NUCLEOTIDE SEQUENCE [LARGE SCALE GENOMIC DNA]</scope>
    <source>
        <strain evidence="14 16">DSM 44724</strain>
    </source>
</reference>
<dbReference type="InterPro" id="IPR001547">
    <property type="entry name" value="Glyco_hydro_5"/>
</dbReference>
<dbReference type="EMBL" id="JAPZVQ010000006">
    <property type="protein sequence ID" value="MDA1385712.1"/>
    <property type="molecule type" value="Genomic_DNA"/>
</dbReference>
<accession>A0A9X3SWD5</accession>